<evidence type="ECO:0000313" key="2">
    <source>
        <dbReference type="EMBL" id="MBB3943528.1"/>
    </source>
</evidence>
<dbReference type="EMBL" id="JACIEA010000002">
    <property type="protein sequence ID" value="MBB3943528.1"/>
    <property type="molecule type" value="Genomic_DNA"/>
</dbReference>
<evidence type="ECO:0000313" key="3">
    <source>
        <dbReference type="Proteomes" id="UP000581447"/>
    </source>
</evidence>
<protein>
    <submittedName>
        <fullName evidence="2">Uncharacterized protein</fullName>
    </submittedName>
</protein>
<sequence length="149" mass="17313">MMRPLHAGQLRNMQRLSPERQPNPGGFFGKVVMPKMGVNQRLYPRAGPRSEPEARRRLIVQLTHYGAESGLKKGFFARKIMNDQSCRDTCMVRDFVERKFNYSIFSQNTDSRGDNMLATINSNLLHKREYQTLNAYSIMPIQRRHSPLL</sequence>
<keyword evidence="3" id="KW-1185">Reference proteome</keyword>
<dbReference type="Proteomes" id="UP000581447">
    <property type="component" value="Unassembled WGS sequence"/>
</dbReference>
<feature type="region of interest" description="Disordered" evidence="1">
    <location>
        <begin position="1"/>
        <end position="30"/>
    </location>
</feature>
<gene>
    <name evidence="2" type="ORF">GGR91_001786</name>
</gene>
<accession>A0A840AZK1</accession>
<comment type="caution">
    <text evidence="2">The sequence shown here is derived from an EMBL/GenBank/DDBJ whole genome shotgun (WGS) entry which is preliminary data.</text>
</comment>
<proteinExistence type="predicted"/>
<dbReference type="AlphaFoldDB" id="A0A840AZK1"/>
<reference evidence="2 3" key="1">
    <citation type="submission" date="2020-08" db="EMBL/GenBank/DDBJ databases">
        <title>Genomic Encyclopedia of Type Strains, Phase IV (KMG-IV): sequencing the most valuable type-strain genomes for metagenomic binning, comparative biology and taxonomic classification.</title>
        <authorList>
            <person name="Goeker M."/>
        </authorList>
    </citation>
    <scope>NUCLEOTIDE SEQUENCE [LARGE SCALE GENOMIC DNA]</scope>
    <source>
        <strain evidence="2 3">DSM 29050</strain>
    </source>
</reference>
<evidence type="ECO:0000256" key="1">
    <source>
        <dbReference type="SAM" id="MobiDB-lite"/>
    </source>
</evidence>
<name>A0A840AZK1_9SPHN</name>
<organism evidence="2 3">
    <name type="scientific">Sphingorhabdus rigui</name>
    <dbReference type="NCBI Taxonomy" id="1282858"/>
    <lineage>
        <taxon>Bacteria</taxon>
        <taxon>Pseudomonadati</taxon>
        <taxon>Pseudomonadota</taxon>
        <taxon>Alphaproteobacteria</taxon>
        <taxon>Sphingomonadales</taxon>
        <taxon>Sphingomonadaceae</taxon>
        <taxon>Sphingorhabdus</taxon>
    </lineage>
</organism>